<dbReference type="InterPro" id="IPR005659">
    <property type="entry name" value="Chemorcpt_Glu_NH3ase_CheD"/>
</dbReference>
<keyword evidence="2 3" id="KW-0378">Hydrolase</keyword>
<evidence type="ECO:0000256" key="3">
    <source>
        <dbReference type="HAMAP-Rule" id="MF_01440"/>
    </source>
</evidence>
<dbReference type="Pfam" id="PF03975">
    <property type="entry name" value="CheD"/>
    <property type="match status" value="1"/>
</dbReference>
<evidence type="ECO:0000256" key="1">
    <source>
        <dbReference type="ARBA" id="ARBA00022500"/>
    </source>
</evidence>
<dbReference type="InterPro" id="IPR011324">
    <property type="entry name" value="Cytotoxic_necrot_fac-like_cat"/>
</dbReference>
<dbReference type="Gene3D" id="3.30.1330.200">
    <property type="match status" value="1"/>
</dbReference>
<dbReference type="HAMAP" id="MF_01440">
    <property type="entry name" value="CheD"/>
    <property type="match status" value="1"/>
</dbReference>
<dbReference type="InterPro" id="IPR038592">
    <property type="entry name" value="CheD-like_sf"/>
</dbReference>
<dbReference type="STRING" id="1603606.DSOUD_3550"/>
<comment type="catalytic activity">
    <reaction evidence="3">
        <text>L-glutaminyl-[protein] + H2O = L-glutamyl-[protein] + NH4(+)</text>
        <dbReference type="Rhea" id="RHEA:16441"/>
        <dbReference type="Rhea" id="RHEA-COMP:10207"/>
        <dbReference type="Rhea" id="RHEA-COMP:10208"/>
        <dbReference type="ChEBI" id="CHEBI:15377"/>
        <dbReference type="ChEBI" id="CHEBI:28938"/>
        <dbReference type="ChEBI" id="CHEBI:29973"/>
        <dbReference type="ChEBI" id="CHEBI:30011"/>
        <dbReference type="EC" id="3.5.1.44"/>
    </reaction>
</comment>
<dbReference type="PANTHER" id="PTHR35147:SF1">
    <property type="entry name" value="CHEMORECEPTOR GLUTAMINE DEAMIDASE CHED-RELATED"/>
    <property type="match status" value="1"/>
</dbReference>
<dbReference type="PATRIC" id="fig|1603606.3.peg.3825"/>
<comment type="function">
    <text evidence="3">Probably deamidates glutamine residues to glutamate on methyl-accepting chemotaxis receptors (MCPs), playing an important role in chemotaxis.</text>
</comment>
<protein>
    <recommendedName>
        <fullName evidence="3">Probable chemoreceptor glutamine deamidase CheD</fullName>
        <ecNumber evidence="3">3.5.1.44</ecNumber>
    </recommendedName>
</protein>
<evidence type="ECO:0000256" key="2">
    <source>
        <dbReference type="ARBA" id="ARBA00022801"/>
    </source>
</evidence>
<keyword evidence="1 3" id="KW-0145">Chemotaxis</keyword>
<sequence length="163" mass="17447">MNSRIRVGISEFHVARAPAVLVTYGLGSCLGIVLCDRENGVGGLAHTLLPSLRPGIREVRMSKFVDTAIRLMVEEMLLQGALRERIVAVIVGGANMFEPPGGVPANAIGTRNISAARDTLQALNLPLLAEDVGGNYGRTVEFDLATWQVAVRSVRTGDRIISI</sequence>
<dbReference type="CDD" id="cd16352">
    <property type="entry name" value="CheD"/>
    <property type="match status" value="1"/>
</dbReference>
<reference evidence="4 5" key="1">
    <citation type="submission" date="2015-07" db="EMBL/GenBank/DDBJ databases">
        <title>Isolation and Genomic Characterization of a Novel Halophilic Metal-Reducing Deltaproteobacterium from the Deep Subsurface.</title>
        <authorList>
            <person name="Badalamenti J.P."/>
            <person name="Summers Z.M."/>
            <person name="Gralnick J.A."/>
            <person name="Bond D.R."/>
        </authorList>
    </citation>
    <scope>NUCLEOTIDE SEQUENCE [LARGE SCALE GENOMIC DNA]</scope>
    <source>
        <strain evidence="4 5">WTL</strain>
    </source>
</reference>
<evidence type="ECO:0000313" key="5">
    <source>
        <dbReference type="Proteomes" id="UP000057158"/>
    </source>
</evidence>
<dbReference type="PROSITE" id="PS51257">
    <property type="entry name" value="PROKAR_LIPOPROTEIN"/>
    <property type="match status" value="1"/>
</dbReference>
<dbReference type="PANTHER" id="PTHR35147">
    <property type="entry name" value="CHEMORECEPTOR GLUTAMINE DEAMIDASE CHED-RELATED"/>
    <property type="match status" value="1"/>
</dbReference>
<gene>
    <name evidence="4" type="primary">cheD44H</name>
    <name evidence="3" type="synonym">cheD</name>
    <name evidence="4" type="ORF">DSOUD_3550</name>
</gene>
<dbReference type="SUPFAM" id="SSF64438">
    <property type="entry name" value="CNF1/YfiH-like putative cysteine hydrolases"/>
    <property type="match status" value="1"/>
</dbReference>
<dbReference type="KEGG" id="des:DSOUD_3550"/>
<name>A0A0M4D5S6_9BACT</name>
<comment type="similarity">
    <text evidence="3">Belongs to the CheD family.</text>
</comment>
<dbReference type="GO" id="GO:0050568">
    <property type="term" value="F:protein-glutamine glutaminase activity"/>
    <property type="evidence" value="ECO:0007669"/>
    <property type="project" value="UniProtKB-UniRule"/>
</dbReference>
<proteinExistence type="inferred from homology"/>
<accession>A0A0M4D5S6</accession>
<dbReference type="EMBL" id="CP010802">
    <property type="protein sequence ID" value="ALC18264.1"/>
    <property type="molecule type" value="Genomic_DNA"/>
</dbReference>
<dbReference type="OrthoDB" id="9807202at2"/>
<dbReference type="RefSeq" id="WP_053552192.1">
    <property type="nucleotide sequence ID" value="NZ_CP010802.1"/>
</dbReference>
<evidence type="ECO:0000313" key="4">
    <source>
        <dbReference type="EMBL" id="ALC18264.1"/>
    </source>
</evidence>
<organism evidence="4 5">
    <name type="scientific">Desulfuromonas soudanensis</name>
    <dbReference type="NCBI Taxonomy" id="1603606"/>
    <lineage>
        <taxon>Bacteria</taxon>
        <taxon>Pseudomonadati</taxon>
        <taxon>Thermodesulfobacteriota</taxon>
        <taxon>Desulfuromonadia</taxon>
        <taxon>Desulfuromonadales</taxon>
        <taxon>Desulfuromonadaceae</taxon>
        <taxon>Desulfuromonas</taxon>
    </lineage>
</organism>
<dbReference type="Proteomes" id="UP000057158">
    <property type="component" value="Chromosome"/>
</dbReference>
<dbReference type="AlphaFoldDB" id="A0A0M4D5S6"/>
<keyword evidence="5" id="KW-1185">Reference proteome</keyword>
<dbReference type="EC" id="3.5.1.44" evidence="3"/>
<dbReference type="GO" id="GO:0006935">
    <property type="term" value="P:chemotaxis"/>
    <property type="evidence" value="ECO:0007669"/>
    <property type="project" value="UniProtKB-UniRule"/>
</dbReference>